<accession>X1C9V9</accession>
<organism evidence="1">
    <name type="scientific">marine sediment metagenome</name>
    <dbReference type="NCBI Taxonomy" id="412755"/>
    <lineage>
        <taxon>unclassified sequences</taxon>
        <taxon>metagenomes</taxon>
        <taxon>ecological metagenomes</taxon>
    </lineage>
</organism>
<reference evidence="1" key="1">
    <citation type="journal article" date="2014" name="Front. Microbiol.">
        <title>High frequency of phylogenetically diverse reductive dehalogenase-homologous genes in deep subseafloor sedimentary metagenomes.</title>
        <authorList>
            <person name="Kawai M."/>
            <person name="Futagami T."/>
            <person name="Toyoda A."/>
            <person name="Takaki Y."/>
            <person name="Nishi S."/>
            <person name="Hori S."/>
            <person name="Arai W."/>
            <person name="Tsubouchi T."/>
            <person name="Morono Y."/>
            <person name="Uchiyama I."/>
            <person name="Ito T."/>
            <person name="Fujiyama A."/>
            <person name="Inagaki F."/>
            <person name="Takami H."/>
        </authorList>
    </citation>
    <scope>NUCLEOTIDE SEQUENCE</scope>
    <source>
        <strain evidence="1">Expedition CK06-06</strain>
    </source>
</reference>
<gene>
    <name evidence="1" type="ORF">S01H4_27968</name>
</gene>
<evidence type="ECO:0000313" key="1">
    <source>
        <dbReference type="EMBL" id="GAG81141.1"/>
    </source>
</evidence>
<comment type="caution">
    <text evidence="1">The sequence shown here is derived from an EMBL/GenBank/DDBJ whole genome shotgun (WGS) entry which is preliminary data.</text>
</comment>
<sequence>MGLEPHTLERPACPYCGSNANERFGLNLEDDQCALIPTNSGSNKCILINGSYNPHLTKRRGDLHGGFGCPLNTEENRIKLTRRLEEIEKRSQEIQIKAYEKLGAVEKLPPGIALGSVETVVEKYLKLTPLGGNGRRRKN</sequence>
<dbReference type="EMBL" id="BART01013789">
    <property type="protein sequence ID" value="GAG81141.1"/>
    <property type="molecule type" value="Genomic_DNA"/>
</dbReference>
<proteinExistence type="predicted"/>
<dbReference type="AlphaFoldDB" id="X1C9V9"/>
<name>X1C9V9_9ZZZZ</name>
<protein>
    <submittedName>
        <fullName evidence="1">Uncharacterized protein</fullName>
    </submittedName>
</protein>